<organism evidence="3 4">
    <name type="scientific">Candidatus Aphodoplasma excrementigallinarum</name>
    <dbReference type="NCBI Taxonomy" id="2840673"/>
    <lineage>
        <taxon>Bacteria</taxon>
        <taxon>Bacillati</taxon>
        <taxon>Bacillota</taxon>
        <taxon>Clostridia</taxon>
        <taxon>Eubacteriales</taxon>
        <taxon>Candidatus Aphodoplasma</taxon>
    </lineage>
</organism>
<dbReference type="PANTHER" id="PTHR43249:SF1">
    <property type="entry name" value="D-GLUCOSIDE 3-DEHYDROGENASE"/>
    <property type="match status" value="1"/>
</dbReference>
<dbReference type="SUPFAM" id="SSF55347">
    <property type="entry name" value="Glyceraldehyde-3-phosphate dehydrogenase-like, C-terminal domain"/>
    <property type="match status" value="1"/>
</dbReference>
<feature type="domain" description="Gfo/Idh/MocA-like oxidoreductase N-terminal" evidence="1">
    <location>
        <begin position="5"/>
        <end position="118"/>
    </location>
</feature>
<dbReference type="InterPro" id="IPR036291">
    <property type="entry name" value="NAD(P)-bd_dom_sf"/>
</dbReference>
<reference evidence="3" key="1">
    <citation type="submission" date="2020-10" db="EMBL/GenBank/DDBJ databases">
        <authorList>
            <person name="Gilroy R."/>
        </authorList>
    </citation>
    <scope>NUCLEOTIDE SEQUENCE</scope>
    <source>
        <strain evidence="3">4920</strain>
    </source>
</reference>
<sequence length="339" mass="38102">MQKLRSVIIGCGAIFPMHAASIQANEYAELSAVCDIRPERAEKRAQECGCRWYTDYKDMLEQERPDSVHVCLPHYLHAPVSIYALEHGCHVLCEKPMATTVEDAQKMLEAAKRRGRTLDIIFQNRYNPGSKLIKETISAGTLGAVRGARAVVCWNRSEEYYHESGWRGTLEKEGGGVCVNQAIHTLDLMLWFCGKRPAAVKASLDTRAHAIEVEDDASGMITFEDGTRANFWFTNNNCTDSPVEIVLWGENGTAKLVGDKAEIQLNDGSVLTAQNGDEVFRYGEMKNYWGFSHVRQINDYYNHLVHGEPLFVTCKDAFETHKVMCAILTSGRENRSMDL</sequence>
<comment type="caution">
    <text evidence="3">The sequence shown here is derived from an EMBL/GenBank/DDBJ whole genome shotgun (WGS) entry which is preliminary data.</text>
</comment>
<gene>
    <name evidence="3" type="ORF">IAC74_02185</name>
</gene>
<dbReference type="InterPro" id="IPR052515">
    <property type="entry name" value="Gfo/Idh/MocA_Oxidoreductase"/>
</dbReference>
<dbReference type="GO" id="GO:0000166">
    <property type="term" value="F:nucleotide binding"/>
    <property type="evidence" value="ECO:0007669"/>
    <property type="project" value="InterPro"/>
</dbReference>
<accession>A0A9D1NGY1</accession>
<dbReference type="InterPro" id="IPR055170">
    <property type="entry name" value="GFO_IDH_MocA-like_dom"/>
</dbReference>
<evidence type="ECO:0000259" key="2">
    <source>
        <dbReference type="Pfam" id="PF22725"/>
    </source>
</evidence>
<evidence type="ECO:0000259" key="1">
    <source>
        <dbReference type="Pfam" id="PF01408"/>
    </source>
</evidence>
<dbReference type="SUPFAM" id="SSF51735">
    <property type="entry name" value="NAD(P)-binding Rossmann-fold domains"/>
    <property type="match status" value="1"/>
</dbReference>
<dbReference type="Pfam" id="PF22725">
    <property type="entry name" value="GFO_IDH_MocA_C3"/>
    <property type="match status" value="1"/>
</dbReference>
<dbReference type="Pfam" id="PF01408">
    <property type="entry name" value="GFO_IDH_MocA"/>
    <property type="match status" value="1"/>
</dbReference>
<dbReference type="Gene3D" id="3.30.360.10">
    <property type="entry name" value="Dihydrodipicolinate Reductase, domain 2"/>
    <property type="match status" value="1"/>
</dbReference>
<dbReference type="AlphaFoldDB" id="A0A9D1NGY1"/>
<evidence type="ECO:0000313" key="4">
    <source>
        <dbReference type="Proteomes" id="UP000886743"/>
    </source>
</evidence>
<dbReference type="InterPro" id="IPR000683">
    <property type="entry name" value="Gfo/Idh/MocA-like_OxRdtase_N"/>
</dbReference>
<dbReference type="PANTHER" id="PTHR43249">
    <property type="entry name" value="UDP-N-ACETYL-2-AMINO-2-DEOXY-D-GLUCURONATE OXIDASE"/>
    <property type="match status" value="1"/>
</dbReference>
<proteinExistence type="predicted"/>
<name>A0A9D1NGY1_9FIRM</name>
<evidence type="ECO:0000313" key="3">
    <source>
        <dbReference type="EMBL" id="HIV02356.1"/>
    </source>
</evidence>
<dbReference type="Proteomes" id="UP000886743">
    <property type="component" value="Unassembled WGS sequence"/>
</dbReference>
<dbReference type="EMBL" id="DVOF01000064">
    <property type="protein sequence ID" value="HIV02356.1"/>
    <property type="molecule type" value="Genomic_DNA"/>
</dbReference>
<dbReference type="Gene3D" id="3.40.50.720">
    <property type="entry name" value="NAD(P)-binding Rossmann-like Domain"/>
    <property type="match status" value="1"/>
</dbReference>
<reference evidence="3" key="2">
    <citation type="journal article" date="2021" name="PeerJ">
        <title>Extensive microbial diversity within the chicken gut microbiome revealed by metagenomics and culture.</title>
        <authorList>
            <person name="Gilroy R."/>
            <person name="Ravi A."/>
            <person name="Getino M."/>
            <person name="Pursley I."/>
            <person name="Horton D.L."/>
            <person name="Alikhan N.F."/>
            <person name="Baker D."/>
            <person name="Gharbi K."/>
            <person name="Hall N."/>
            <person name="Watson M."/>
            <person name="Adriaenssens E.M."/>
            <person name="Foster-Nyarko E."/>
            <person name="Jarju S."/>
            <person name="Secka A."/>
            <person name="Antonio M."/>
            <person name="Oren A."/>
            <person name="Chaudhuri R.R."/>
            <person name="La Ragione R."/>
            <person name="Hildebrand F."/>
            <person name="Pallen M.J."/>
        </authorList>
    </citation>
    <scope>NUCLEOTIDE SEQUENCE</scope>
    <source>
        <strain evidence="3">4920</strain>
    </source>
</reference>
<protein>
    <submittedName>
        <fullName evidence="3">Gfo/Idh/MocA family oxidoreductase</fullName>
    </submittedName>
</protein>
<feature type="domain" description="GFO/IDH/MocA-like oxidoreductase" evidence="2">
    <location>
        <begin position="133"/>
        <end position="254"/>
    </location>
</feature>